<dbReference type="CDD" id="cd04793">
    <property type="entry name" value="LanC"/>
    <property type="match status" value="1"/>
</dbReference>
<dbReference type="SMART" id="SM01260">
    <property type="entry name" value="LANC_like"/>
    <property type="match status" value="1"/>
</dbReference>
<accession>A0ABP4YLF1</accession>
<dbReference type="RefSeq" id="WP_344134441.1">
    <property type="nucleotide sequence ID" value="NZ_BAAALT010000136.1"/>
</dbReference>
<dbReference type="Proteomes" id="UP001500218">
    <property type="component" value="Unassembled WGS sequence"/>
</dbReference>
<dbReference type="EMBL" id="BAAALT010000136">
    <property type="protein sequence ID" value="GAA1815488.1"/>
    <property type="molecule type" value="Genomic_DNA"/>
</dbReference>
<reference evidence="2" key="1">
    <citation type="journal article" date="2019" name="Int. J. Syst. Evol. Microbiol.">
        <title>The Global Catalogue of Microorganisms (GCM) 10K type strain sequencing project: providing services to taxonomists for standard genome sequencing and annotation.</title>
        <authorList>
            <consortium name="The Broad Institute Genomics Platform"/>
            <consortium name="The Broad Institute Genome Sequencing Center for Infectious Disease"/>
            <person name="Wu L."/>
            <person name="Ma J."/>
        </authorList>
    </citation>
    <scope>NUCLEOTIDE SEQUENCE [LARGE SCALE GENOMIC DNA]</scope>
    <source>
        <strain evidence="2">JCM 13250</strain>
    </source>
</reference>
<evidence type="ECO:0000313" key="1">
    <source>
        <dbReference type="EMBL" id="GAA1815488.1"/>
    </source>
</evidence>
<keyword evidence="2" id="KW-1185">Reference proteome</keyword>
<name>A0ABP4YLF1_9ACTN</name>
<dbReference type="SUPFAM" id="SSF158745">
    <property type="entry name" value="LanC-like"/>
    <property type="match status" value="1"/>
</dbReference>
<gene>
    <name evidence="1" type="ORF">GCM10009682_40500</name>
</gene>
<dbReference type="PRINTS" id="PR01955">
    <property type="entry name" value="LANCFRANKIA"/>
</dbReference>
<dbReference type="InterPro" id="IPR033889">
    <property type="entry name" value="LanC"/>
</dbReference>
<organism evidence="1 2">
    <name type="scientific">Luedemannella flava</name>
    <dbReference type="NCBI Taxonomy" id="349316"/>
    <lineage>
        <taxon>Bacteria</taxon>
        <taxon>Bacillati</taxon>
        <taxon>Actinomycetota</taxon>
        <taxon>Actinomycetes</taxon>
        <taxon>Micromonosporales</taxon>
        <taxon>Micromonosporaceae</taxon>
        <taxon>Luedemannella</taxon>
    </lineage>
</organism>
<dbReference type="InterPro" id="IPR007822">
    <property type="entry name" value="LANC-like"/>
</dbReference>
<protein>
    <submittedName>
        <fullName evidence="1">Lanthionine synthetase C family protein</fullName>
    </submittedName>
</protein>
<dbReference type="Gene3D" id="1.50.10.20">
    <property type="match status" value="1"/>
</dbReference>
<dbReference type="Pfam" id="PF05147">
    <property type="entry name" value="LANC_like"/>
    <property type="match status" value="1"/>
</dbReference>
<evidence type="ECO:0000313" key="2">
    <source>
        <dbReference type="Proteomes" id="UP001500218"/>
    </source>
</evidence>
<sequence>MTHPAGQLAIAVADELADPNHMIRDLPEQPWLRQSLWHGMPGVIMLHTELAAAEQRPWHRVRTWVDAACGNQITTGPHTNLTHGAPAIGHALAGVAEVKPGAYERALLTIDTAVSADARRRVDAAHARMDAGQPATLAEFDVIRGLAGIGTYLLRREPDGTAVRAVLEYLVRLTDTVTTTRCTVVPGWWTPTGPSGRADNRYPEGHLNSGVAHGIAGPLALLAYAARVGVLVDGQRAAITAITNWLNSWRTTTAAGVPVWPYWITPAEVGTPARSRPEQRPSWCYGSAGVVSALHAAALVVADPEAAADAATVLLQALTDADHLNATGDDTSLCHGYAGLALVALRIGTATASEPGPQLLAVADALLDRIATHDASPADTAAALLRRPSGPGLLEGAAGTALCCWAAATGTATGWDRSVLTSNPQRKADERS</sequence>
<proteinExistence type="predicted"/>
<comment type="caution">
    <text evidence="1">The sequence shown here is derived from an EMBL/GenBank/DDBJ whole genome shotgun (WGS) entry which is preliminary data.</text>
</comment>
<dbReference type="PRINTS" id="PR01950">
    <property type="entry name" value="LANCSUPER"/>
</dbReference>